<dbReference type="SUPFAM" id="SSF50978">
    <property type="entry name" value="WD40 repeat-like"/>
    <property type="match status" value="1"/>
</dbReference>
<dbReference type="PANTHER" id="PTHR46108">
    <property type="entry name" value="BLUE CHEESE"/>
    <property type="match status" value="1"/>
</dbReference>
<dbReference type="InterPro" id="IPR036372">
    <property type="entry name" value="BEACH_dom_sf"/>
</dbReference>
<dbReference type="Gene3D" id="3.30.40.10">
    <property type="entry name" value="Zinc/RING finger domain, C3HC4 (zinc finger)"/>
    <property type="match status" value="1"/>
</dbReference>
<keyword evidence="4 6" id="KW-0863">Zinc-finger</keyword>
<dbReference type="Gene3D" id="1.25.10.10">
    <property type="entry name" value="Leucine-rich Repeat Variant"/>
    <property type="match status" value="1"/>
</dbReference>
<dbReference type="Proteomes" id="UP001497444">
    <property type="component" value="Chromosome 6"/>
</dbReference>
<dbReference type="InterPro" id="IPR036322">
    <property type="entry name" value="WD40_repeat_dom_sf"/>
</dbReference>
<dbReference type="InterPro" id="IPR023362">
    <property type="entry name" value="PH-BEACH_dom"/>
</dbReference>
<keyword evidence="13" id="KW-1185">Reference proteome</keyword>
<dbReference type="InterPro" id="IPR016024">
    <property type="entry name" value="ARM-type_fold"/>
</dbReference>
<dbReference type="SUPFAM" id="SSF57903">
    <property type="entry name" value="FYVE/PHD zinc finger"/>
    <property type="match status" value="1"/>
</dbReference>
<keyword evidence="1 7" id="KW-0853">WD repeat</keyword>
<dbReference type="InterPro" id="IPR011993">
    <property type="entry name" value="PH-like_dom_sf"/>
</dbReference>
<dbReference type="PANTHER" id="PTHR46108:SF4">
    <property type="entry name" value="BLUE CHEESE"/>
    <property type="match status" value="1"/>
</dbReference>
<feature type="region of interest" description="Disordered" evidence="8">
    <location>
        <begin position="3616"/>
        <end position="3654"/>
    </location>
</feature>
<feature type="region of interest" description="Disordered" evidence="8">
    <location>
        <begin position="3798"/>
        <end position="3819"/>
    </location>
</feature>
<dbReference type="Gene3D" id="2.130.10.10">
    <property type="entry name" value="YVTN repeat-like/Quinoprotein amine dehydrogenase"/>
    <property type="match status" value="1"/>
</dbReference>
<feature type="compositionally biased region" description="Polar residues" evidence="8">
    <location>
        <begin position="3800"/>
        <end position="3819"/>
    </location>
</feature>
<feature type="non-terminal residue" evidence="12">
    <location>
        <position position="1"/>
    </location>
</feature>
<dbReference type="PROSITE" id="PS00678">
    <property type="entry name" value="WD_REPEATS_1"/>
    <property type="match status" value="1"/>
</dbReference>
<dbReference type="InterPro" id="IPR046851">
    <property type="entry name" value="NBCH_WD40"/>
</dbReference>
<keyword evidence="3" id="KW-0677">Repeat</keyword>
<evidence type="ECO:0000256" key="1">
    <source>
        <dbReference type="ARBA" id="ARBA00022574"/>
    </source>
</evidence>
<dbReference type="InterPro" id="IPR000409">
    <property type="entry name" value="BEACH_dom"/>
</dbReference>
<dbReference type="Pfam" id="PF02138">
    <property type="entry name" value="Beach"/>
    <property type="match status" value="1"/>
</dbReference>
<dbReference type="PROSITE" id="PS50294">
    <property type="entry name" value="WD_REPEATS_REGION"/>
    <property type="match status" value="1"/>
</dbReference>
<sequence length="3819" mass="422296">ESSSTTAVSADNSSSSSSSKEKDEWEQDFRIAWEDFRSSNSEKEKEKALEVAVSLFCRVARQSGDPASLALSLVDVRCYAFVVARALVAEIDKLCKTSPNGELQTNDMLNFFTASGNLKSKNGGNLLFALEGLVSPQLDIQPLIDAGLFPTLIKILYRLIGSSSVSKDIWVTDDDPSPSFEGFKKPETQDEESFAFVEAGVVHIMKALALHPGAAQSIMEGDSLQLLFHMVALGVHTNEQIIPLHVAQLHRHVMQILGSVLLSDNGSAAQYIQTHQLIEVLLLPLKNSLSQMDDANYDVGVVSLIANCIHLSSQPESQGVHLRDNFRKGGGYNYLVQLAVQLAGGNDSAADEEDEGAEALAQDFSFVNGGVQGRDCTKEADNNDLSGELSDRPLLPSLIRLLDILVDLVQMGDRAARPPMMTTRSLSGIGARSGRLMTTTSNRSCSRAVFEGIGSSSTTTSLEAMEQQQQKQELLEGKVHDIEAVQVLHDVFLKSKNCVLQLDILDRLLRLFASHVDNYAVVQELRTIPLFLQNMGHYPFVLQERLLKILEYAVTVVNCVPEQELLSLCYLLQQPYASPLRGTVLSFFEKLLSFNRQYKKVFREVGVLDLLLDDLKRCELPGALTLLQQPQDDLATQDAAAAEEEQQQDLVSLPGELHIFDDTATVGLAWDCLLHLLRKMEGNQAVFRKANGVGSILPLLASSIHRVRVLRVLSCLICEDSNQMHSSELKELIKIVQTGKVTSPVGNFWYIDVEAKEDILWAIWRILGANPAAKNVFGEGNGFELPLAVLESMQTHDHHHSEVLVLGSDFSSSSLSDRRNEEEGMVVTTRTPVELCMQLLDALLHVVTIGVSDNPINRNRLHQCISSQSFKHLVHFSGLICVEFEEKITELLFDVALEHVHSPSQNTPALPALVEEQEGIVGGRGSSSFRIPGIDGKFSMNYAHNSSSTPTREDEVFNPAAILLLFHCFILFSVKLQLRILFHVQTLVRSSPRNQDALTAAGCVGVLLEAVNLMLRTPSILLTYALEIIEVLGAFRLSPTEMRTLAQYIWTNQDGSARQTGQRLLEMVEHMSQSVALTNECVSFSPFMDFQMSRLGYACIRTPLGDRSWPPAAGYSFACWARFENVSSQTATKSSSSAGGSESGNNSKGLLRTRSCAAGSVLRIFTVGTTEEKISVCAELFLDDTGFLSLATSPTSYICFKGVRIEQGIWYHLAIVHNKPNALAGLFQSSVASLYVNGSLRQTGKLGYSLPPVGKSLQVTIGTPPSLSEVCPMTWQLGSCYLFDEVLSAQAVFFMYVLGRGYRGLFQDTDMLQYIPYEACGGGNLMILESLDTELLATLKAEGLSRTDSGITLSAGSGVIWDLEKLTRFWAQLCGRHLIFALDGLHFDGVIPSAVLSMVNLVDPMSAAASLLGGLPRFARIYGDIHICTPCSIADSMRKVGGVSVVLAMLEAAGTSEMLHLALSVLVCMLQSNPRNVRDMQACRGYHLLALFLHRRMAVFDMDDLDLLFQIASCEASFVQKPVTHNPTTTHIQDNSAKSKHLSSKSLGIDSALNLFGFSSPQTLDDQSSNYGSAFDYAEGFALDSTIGGGSDVNKGIGDLSVEDVNCIVLANPEMMEHVLLDWTLWVTAPIGIQLGLLGFIERLVSMHRYRSHNLTVLRKLNLVQHLLVTLQRGDVANPVLEKLVVLLGIILEDGFLPSELKYVADFVVMTFDPPHVPRGVSHITRESMGTQVIVRNMLLEMLIDLQMTIRADDVLDTWHKIVSSKLITFLLDEAVHPTSMRWVMTLLGVCLAPSPTFAARFKSSGGFQALVHVLPSFYDCPEIYYVLFSIIFGRPVYPRQPEVTLLDFQTLIPRQGNKSELFFTELLESIVAMSKAAFNQIIVQSESTQQSGDFSGFYGTLATNSTAADSGETLQGDAFFHKTYAARLIGGEVAAPAMVASLLRFMVDVPKACHPFSVACCRTDFLESCIDLYFTCVRSAAAIQAAQGLVSGPLDEYPGENSIASEEPLPPPIISFSQQKRERLNVSQLRVETDFPVETSVPLVSVTDDFDEEVWAAASPSEKPLSPPSVRGTPPTGLSIEIPISPTPSDMSSITFLTPKPPGLGSPIGSWLTDSLSLNFSEMRQPKSTLSPPPTPPRSAKSRVRHRSFSAFSSLSASQATTDFDFNFGDFGPLSSTSVAASETPLFPPVSVQLLLQIEALGGTAGGGGGGPCVVAASAVLDLIAEVLADSLTEQAKSTSMVEAVLEAVPLYVSSDATLVFQGLCLRRMMNKIVRILTGDAAEHCRKPEKHRWATNLDTLSWLLVDRVYMGAFMEPPGALCVLEFLLAVLQLANMDQRVEDATPAAKSLLFTRATGRQVEAHVQALLKNTNRMLMFCFLPVANSNNNSDRCTKDEFITPTQKNNDYLILSKESTFTDVTDQNLVEGDSGYTRGGVGGGLDKAVVLRLLLANQKLILCGSNVDPELMSTLCVNLFHMVWDNEQSIRTLAIDVWKVLLKLRVPALEEILISHGMQGGVLMDVLHGGFDRLLMPVGVQNFYSWLEESWETVQRVLEQRAASIWRDFVSGAARFPGIRIKAMETRRKREMSRRSRDRTKMGTRHWEQVLERRVALELVREAMAAELRVLRQDKYGWVLHAESGWADHVQQLIHERGIWPIQSAPVDDEEPEWQLCLTEGPYRMRKKLERRKRKLEDTGRGCFDQDESETAAVDLSVIAPPDEGSPNHDQFYLLFSGGSDSQKHLGFASKEFLASFEDEEGDHEADPLKADGIEEDEDRLSAQVHWSDEQSAGSSLDPPIEERAMSITSPKLAGEEFAGGLGSPVESTSPAMIKNLKEGPNYLEQEMHEDGEYLIRPHLQPGERIRFRYNCERVVGLDKRDGIFLIGEKCLYVIENYIIEAGCIKEKLEERDLSVIDRALGVRTNSAGVADIHSTKQLETMDNAWPGGRAWAYSGGAWGKEKVKAGRNMPHAWRMWKLESVHELLKRRYQLRPVAIELFSMDGCNDLLVFHKGERDEVFKNLLAMNLPRNSMLDTTISAASKQEASEGGRLFKLMAKSFSKRWQTGEISNFQYLMHLNTLAGRGYNDLTQYPVFPWILKDYSSEELDLSNPETFRRLDKPMGALHPEREREFRKRYETWEDPEIPRFHYGSHYSSAGSVLFYLIRLPPFSQENKQLQGGAFDHADRLFNSIRDTWLSASQGSTADVKELIPEFFYLPEFLENRFDFDFGVKQSGDRVNDVLLPPWAKGSAREFVSKHREALESQYVSENLHHWIDLIFGYKQRGKVTVEALNVFYHLTYEGAVDIDRVPDPSMKAAILAQINHFGQTPRLLFVKPHPKRKWVQKQPLTLALRNYHLLAPQELRRVGSKVSQIVMFQDKVHAAGANSVLKPPGYSKYLAWGFPDRSLRIISYDQDKLLSTHENLHDDGPVLCAGFSRDGRILVTGGEDGVVSVWRQRKDGLRNQRRLHLQKALCAHTQAITCLAVSQPYSLVVSGSKDRTVIFWDLSSLEYVRQLPELSKPPTAVHANDMTGEVVTAAGVTVAVWSINGDCLAAVNMSNISADTILSITSPHLSDWMEASWYVTGHQNGSIRLWHMELDTNSKLDRKASASVAGLSDFKRTRSQSYGSSGSLSPTTPDALKNSISSGSGSGSSSSSIGSPPEYQLVLYKVLTWHKEPVTALSLGNDLKQLCSGDASGNLISWTLPDDGFVQNPSLEIEMDMCTSCQKQLTSENKHYCRNCGQISCANCCDNRLVLEDLGYFSPVRVCKSCFNSRQLPSIRPLTFSRTFSEVFTSLYPALPMEGTKTGSESSTISPASTTPCPSL</sequence>
<dbReference type="PROSITE" id="PS51783">
    <property type="entry name" value="PH_BEACH"/>
    <property type="match status" value="1"/>
</dbReference>
<dbReference type="CDD" id="cd06071">
    <property type="entry name" value="Beach"/>
    <property type="match status" value="1"/>
</dbReference>
<evidence type="ECO:0000313" key="13">
    <source>
        <dbReference type="Proteomes" id="UP001497444"/>
    </source>
</evidence>
<evidence type="ECO:0000256" key="6">
    <source>
        <dbReference type="PROSITE-ProRule" id="PRU00091"/>
    </source>
</evidence>
<evidence type="ECO:0000259" key="10">
    <source>
        <dbReference type="PROSITE" id="PS50197"/>
    </source>
</evidence>
<dbReference type="Pfam" id="PF14844">
    <property type="entry name" value="PH_BEACH"/>
    <property type="match status" value="1"/>
</dbReference>
<dbReference type="InterPro" id="IPR011989">
    <property type="entry name" value="ARM-like"/>
</dbReference>
<evidence type="ECO:0000256" key="2">
    <source>
        <dbReference type="ARBA" id="ARBA00022723"/>
    </source>
</evidence>
<dbReference type="SMART" id="SM01026">
    <property type="entry name" value="Beach"/>
    <property type="match status" value="1"/>
</dbReference>
<evidence type="ECO:0000256" key="4">
    <source>
        <dbReference type="ARBA" id="ARBA00022771"/>
    </source>
</evidence>
<keyword evidence="5" id="KW-0862">Zinc</keyword>
<dbReference type="InterPro" id="IPR013083">
    <property type="entry name" value="Znf_RING/FYVE/PHD"/>
</dbReference>
<evidence type="ECO:0000256" key="5">
    <source>
        <dbReference type="ARBA" id="ARBA00022833"/>
    </source>
</evidence>
<dbReference type="SMART" id="SM00320">
    <property type="entry name" value="WD40"/>
    <property type="match status" value="5"/>
</dbReference>
<feature type="repeat" description="WD" evidence="7">
    <location>
        <begin position="3468"/>
        <end position="3509"/>
    </location>
</feature>
<gene>
    <name evidence="12" type="ORF">CSSPJE1EN1_LOCUS20251</name>
</gene>
<feature type="region of interest" description="Disordered" evidence="8">
    <location>
        <begin position="1"/>
        <end position="25"/>
    </location>
</feature>
<dbReference type="CDD" id="cd01201">
    <property type="entry name" value="PH_BEACH"/>
    <property type="match status" value="1"/>
</dbReference>
<evidence type="ECO:0000259" key="11">
    <source>
        <dbReference type="PROSITE" id="PS51783"/>
    </source>
</evidence>
<feature type="compositionally biased region" description="Low complexity" evidence="8">
    <location>
        <begin position="3618"/>
        <end position="3628"/>
    </location>
</feature>
<dbReference type="Gene3D" id="2.30.29.30">
    <property type="entry name" value="Pleckstrin-homology domain (PH domain)/Phosphotyrosine-binding domain (PTB)"/>
    <property type="match status" value="1"/>
</dbReference>
<dbReference type="InterPro" id="IPR017455">
    <property type="entry name" value="Znf_FYVE-rel"/>
</dbReference>
<dbReference type="Gene3D" id="2.60.120.200">
    <property type="match status" value="1"/>
</dbReference>
<dbReference type="SUPFAM" id="SSF81837">
    <property type="entry name" value="BEACH domain"/>
    <property type="match status" value="1"/>
</dbReference>
<dbReference type="SUPFAM" id="SSF49899">
    <property type="entry name" value="Concanavalin A-like lectins/glucanases"/>
    <property type="match status" value="1"/>
</dbReference>
<dbReference type="Pfam" id="PF20426">
    <property type="entry name" value="NBCH_WD40"/>
    <property type="match status" value="1"/>
</dbReference>
<dbReference type="InterPro" id="IPR001680">
    <property type="entry name" value="WD40_rpt"/>
</dbReference>
<evidence type="ECO:0000313" key="12">
    <source>
        <dbReference type="EMBL" id="CAK9274773.1"/>
    </source>
</evidence>
<dbReference type="SMART" id="SM00064">
    <property type="entry name" value="FYVE"/>
    <property type="match status" value="1"/>
</dbReference>
<dbReference type="EMBL" id="OZ020101">
    <property type="protein sequence ID" value="CAK9274773.1"/>
    <property type="molecule type" value="Genomic_DNA"/>
</dbReference>
<feature type="domain" description="FYVE-type" evidence="9">
    <location>
        <begin position="3711"/>
        <end position="3770"/>
    </location>
</feature>
<dbReference type="SUPFAM" id="SSF50729">
    <property type="entry name" value="PH domain-like"/>
    <property type="match status" value="1"/>
</dbReference>
<dbReference type="PROSITE" id="PS50082">
    <property type="entry name" value="WD_REPEATS_2"/>
    <property type="match status" value="2"/>
</dbReference>
<dbReference type="InterPro" id="IPR019775">
    <property type="entry name" value="WD40_repeat_CS"/>
</dbReference>
<accession>A0ABP0X6N9</accession>
<dbReference type="PROSITE" id="PS50178">
    <property type="entry name" value="ZF_FYVE"/>
    <property type="match status" value="1"/>
</dbReference>
<feature type="repeat" description="WD" evidence="7">
    <location>
        <begin position="3418"/>
        <end position="3449"/>
    </location>
</feature>
<name>A0ABP0X6N9_9BRYO</name>
<feature type="compositionally biased region" description="Low complexity" evidence="8">
    <location>
        <begin position="3638"/>
        <end position="3654"/>
    </location>
</feature>
<evidence type="ECO:0000259" key="9">
    <source>
        <dbReference type="PROSITE" id="PS50178"/>
    </source>
</evidence>
<organism evidence="12 13">
    <name type="scientific">Sphagnum jensenii</name>
    <dbReference type="NCBI Taxonomy" id="128206"/>
    <lineage>
        <taxon>Eukaryota</taxon>
        <taxon>Viridiplantae</taxon>
        <taxon>Streptophyta</taxon>
        <taxon>Embryophyta</taxon>
        <taxon>Bryophyta</taxon>
        <taxon>Sphagnophytina</taxon>
        <taxon>Sphagnopsida</taxon>
        <taxon>Sphagnales</taxon>
        <taxon>Sphagnaceae</taxon>
        <taxon>Sphagnum</taxon>
    </lineage>
</organism>
<dbReference type="InterPro" id="IPR013320">
    <property type="entry name" value="ConA-like_dom_sf"/>
</dbReference>
<dbReference type="InterPro" id="IPR011011">
    <property type="entry name" value="Znf_FYVE_PHD"/>
</dbReference>
<dbReference type="InterPro" id="IPR015943">
    <property type="entry name" value="WD40/YVTN_repeat-like_dom_sf"/>
</dbReference>
<evidence type="ECO:0000256" key="3">
    <source>
        <dbReference type="ARBA" id="ARBA00022737"/>
    </source>
</evidence>
<feature type="compositionally biased region" description="Low complexity" evidence="8">
    <location>
        <begin position="1"/>
        <end position="18"/>
    </location>
</feature>
<dbReference type="PROSITE" id="PS50197">
    <property type="entry name" value="BEACH"/>
    <property type="match status" value="1"/>
</dbReference>
<reference evidence="12" key="1">
    <citation type="submission" date="2024-02" db="EMBL/GenBank/DDBJ databases">
        <authorList>
            <consortium name="ELIXIR-Norway"/>
            <consortium name="Elixir Norway"/>
        </authorList>
    </citation>
    <scope>NUCLEOTIDE SEQUENCE</scope>
</reference>
<evidence type="ECO:0000256" key="7">
    <source>
        <dbReference type="PROSITE-ProRule" id="PRU00221"/>
    </source>
</evidence>
<feature type="domain" description="BEACH-type PH" evidence="11">
    <location>
        <begin position="2856"/>
        <end position="3019"/>
    </location>
</feature>
<evidence type="ECO:0000256" key="8">
    <source>
        <dbReference type="SAM" id="MobiDB-lite"/>
    </source>
</evidence>
<dbReference type="Gene3D" id="1.10.1540.10">
    <property type="entry name" value="BEACH domain"/>
    <property type="match status" value="1"/>
</dbReference>
<dbReference type="Pfam" id="PF01363">
    <property type="entry name" value="FYVE"/>
    <property type="match status" value="1"/>
</dbReference>
<feature type="domain" description="BEACH" evidence="10">
    <location>
        <begin position="3044"/>
        <end position="3335"/>
    </location>
</feature>
<dbReference type="InterPro" id="IPR000306">
    <property type="entry name" value="Znf_FYVE"/>
</dbReference>
<protein>
    <submittedName>
        <fullName evidence="12">Uncharacterized protein</fullName>
    </submittedName>
</protein>
<keyword evidence="2" id="KW-0479">Metal-binding</keyword>
<dbReference type="SUPFAM" id="SSF48371">
    <property type="entry name" value="ARM repeat"/>
    <property type="match status" value="1"/>
</dbReference>
<dbReference type="InterPro" id="IPR051944">
    <property type="entry name" value="BEACH_domain_protein"/>
</dbReference>
<proteinExistence type="predicted"/>